<dbReference type="InterPro" id="IPR036615">
    <property type="entry name" value="Mur_ligase_C_dom_sf"/>
</dbReference>
<evidence type="ECO:0000313" key="10">
    <source>
        <dbReference type="Proteomes" id="UP000217944"/>
    </source>
</evidence>
<evidence type="ECO:0000256" key="7">
    <source>
        <dbReference type="HAMAP-Rule" id="MF_00639"/>
    </source>
</evidence>
<sequence length="390" mass="45430">MKSLFGYGLTTKAIAKSGDWEIYDDNFKETAFDKYGNILLPSRCFDENKSTLEITSPGIPPYHPLIKKAKNLISEFDYFYETAPFQIWVTGTNGKTTTTEMTHFLLENSDIGGNIGIPLANMDKNKKFWVIEASSFQLHYTRYAKPNIFIVLPIKEDHISWHGNFENYVNAKLSPLKRMSERDIVIMPKEFDTQTKAFKILYENEEDLISYFGFKEFEFQTPFLLDEIMAKAVYYILYFKEAGLKNFKIDPHKLEEFKDSKNRIWVDDSKATNIDATRNALKRYKNKKIHLIIGGDDKGQNFEELFEFMQKLDIELFIIGEKRDLFINLAKKYKIPFDDVKTLKNAVNLINKKHNLNSIALLSPACASFDQFKNYKDRGEIFKNLIENGE</sequence>
<protein>
    <recommendedName>
        <fullName evidence="7">UDP-N-acetylmuramoylalanine--D-glutamate ligase</fullName>
        <ecNumber evidence="7">6.3.2.9</ecNumber>
    </recommendedName>
    <alternativeName>
        <fullName evidence="7">D-glutamic acid-adding enzyme</fullName>
    </alternativeName>
    <alternativeName>
        <fullName evidence="7">UDP-N-acetylmuramoyl-L-alanyl-D-glutamate synthetase</fullName>
    </alternativeName>
</protein>
<dbReference type="GO" id="GO:0071555">
    <property type="term" value="P:cell wall organization"/>
    <property type="evidence" value="ECO:0007669"/>
    <property type="project" value="UniProtKB-KW"/>
</dbReference>
<accession>A0A292YAR1</accession>
<dbReference type="GO" id="GO:0005737">
    <property type="term" value="C:cytoplasm"/>
    <property type="evidence" value="ECO:0007669"/>
    <property type="project" value="UniProtKB-SubCell"/>
</dbReference>
<evidence type="ECO:0000313" key="9">
    <source>
        <dbReference type="EMBL" id="GAX87157.1"/>
    </source>
</evidence>
<keyword evidence="10" id="KW-1185">Reference proteome</keyword>
<evidence type="ECO:0000256" key="2">
    <source>
        <dbReference type="ARBA" id="ARBA00004752"/>
    </source>
</evidence>
<evidence type="ECO:0000256" key="3">
    <source>
        <dbReference type="ARBA" id="ARBA00022490"/>
    </source>
</evidence>
<keyword evidence="7" id="KW-0573">Peptidoglycan synthesis</keyword>
<keyword evidence="7" id="KW-0133">Cell shape</keyword>
<organism evidence="9 10">
    <name type="scientific">Lebetimonas natsushimae</name>
    <dbReference type="NCBI Taxonomy" id="1936991"/>
    <lineage>
        <taxon>Bacteria</taxon>
        <taxon>Pseudomonadati</taxon>
        <taxon>Campylobacterota</taxon>
        <taxon>Epsilonproteobacteria</taxon>
        <taxon>Nautiliales</taxon>
        <taxon>Nautiliaceae</taxon>
        <taxon>Lebetimonas</taxon>
    </lineage>
</organism>
<evidence type="ECO:0000256" key="1">
    <source>
        <dbReference type="ARBA" id="ARBA00004496"/>
    </source>
</evidence>
<comment type="caution">
    <text evidence="9">The sequence shown here is derived from an EMBL/GenBank/DDBJ whole genome shotgun (WGS) entry which is preliminary data.</text>
</comment>
<dbReference type="Gene3D" id="3.90.190.20">
    <property type="entry name" value="Mur ligase, C-terminal domain"/>
    <property type="match status" value="1"/>
</dbReference>
<evidence type="ECO:0000256" key="5">
    <source>
        <dbReference type="ARBA" id="ARBA00022741"/>
    </source>
</evidence>
<comment type="subcellular location">
    <subcellularLocation>
        <location evidence="1 7">Cytoplasm</location>
    </subcellularLocation>
</comment>
<evidence type="ECO:0000256" key="4">
    <source>
        <dbReference type="ARBA" id="ARBA00022598"/>
    </source>
</evidence>
<dbReference type="InterPro" id="IPR005762">
    <property type="entry name" value="MurD"/>
</dbReference>
<name>A0A292YAR1_9BACT</name>
<dbReference type="Gene3D" id="3.40.1190.10">
    <property type="entry name" value="Mur-like, catalytic domain"/>
    <property type="match status" value="1"/>
</dbReference>
<dbReference type="NCBIfam" id="TIGR01087">
    <property type="entry name" value="murD"/>
    <property type="match status" value="1"/>
</dbReference>
<dbReference type="HAMAP" id="MF_00639">
    <property type="entry name" value="MurD"/>
    <property type="match status" value="1"/>
</dbReference>
<proteinExistence type="inferred from homology"/>
<dbReference type="Proteomes" id="UP000217944">
    <property type="component" value="Unassembled WGS sequence"/>
</dbReference>
<dbReference type="RefSeq" id="WP_096258308.1">
    <property type="nucleotide sequence ID" value="NZ_BDME01000001.1"/>
</dbReference>
<dbReference type="UniPathway" id="UPA00219"/>
<dbReference type="OrthoDB" id="9809796at2"/>
<dbReference type="GO" id="GO:0051301">
    <property type="term" value="P:cell division"/>
    <property type="evidence" value="ECO:0007669"/>
    <property type="project" value="UniProtKB-KW"/>
</dbReference>
<feature type="binding site" evidence="7">
    <location>
        <begin position="91"/>
        <end position="97"/>
    </location>
    <ligand>
        <name>ATP</name>
        <dbReference type="ChEBI" id="CHEBI:30616"/>
    </ligand>
</feature>
<keyword evidence="7" id="KW-0131">Cell cycle</keyword>
<dbReference type="GO" id="GO:0009252">
    <property type="term" value="P:peptidoglycan biosynthetic process"/>
    <property type="evidence" value="ECO:0007669"/>
    <property type="project" value="UniProtKB-UniRule"/>
</dbReference>
<dbReference type="EMBL" id="BDME01000001">
    <property type="protein sequence ID" value="GAX87157.1"/>
    <property type="molecule type" value="Genomic_DNA"/>
</dbReference>
<dbReference type="SUPFAM" id="SSF53244">
    <property type="entry name" value="MurD-like peptide ligases, peptide-binding domain"/>
    <property type="match status" value="1"/>
</dbReference>
<keyword evidence="7" id="KW-0961">Cell wall biogenesis/degradation</keyword>
<dbReference type="InterPro" id="IPR036565">
    <property type="entry name" value="Mur-like_cat_sf"/>
</dbReference>
<dbReference type="PANTHER" id="PTHR43692:SF1">
    <property type="entry name" value="UDP-N-ACETYLMURAMOYLALANINE--D-GLUTAMATE LIGASE"/>
    <property type="match status" value="1"/>
</dbReference>
<dbReference type="GO" id="GO:0005524">
    <property type="term" value="F:ATP binding"/>
    <property type="evidence" value="ECO:0007669"/>
    <property type="project" value="UniProtKB-UniRule"/>
</dbReference>
<dbReference type="PANTHER" id="PTHR43692">
    <property type="entry name" value="UDP-N-ACETYLMURAMOYLALANINE--D-GLUTAMATE LIGASE"/>
    <property type="match status" value="1"/>
</dbReference>
<keyword evidence="6 7" id="KW-0067">ATP-binding</keyword>
<comment type="pathway">
    <text evidence="2 7">Cell wall biogenesis; peptidoglycan biosynthesis.</text>
</comment>
<keyword evidence="3 7" id="KW-0963">Cytoplasm</keyword>
<comment type="catalytic activity">
    <reaction evidence="7">
        <text>UDP-N-acetyl-alpha-D-muramoyl-L-alanine + D-glutamate + ATP = UDP-N-acetyl-alpha-D-muramoyl-L-alanyl-D-glutamate + ADP + phosphate + H(+)</text>
        <dbReference type="Rhea" id="RHEA:16429"/>
        <dbReference type="ChEBI" id="CHEBI:15378"/>
        <dbReference type="ChEBI" id="CHEBI:29986"/>
        <dbReference type="ChEBI" id="CHEBI:30616"/>
        <dbReference type="ChEBI" id="CHEBI:43474"/>
        <dbReference type="ChEBI" id="CHEBI:83898"/>
        <dbReference type="ChEBI" id="CHEBI:83900"/>
        <dbReference type="ChEBI" id="CHEBI:456216"/>
        <dbReference type="EC" id="6.3.2.9"/>
    </reaction>
</comment>
<dbReference type="AlphaFoldDB" id="A0A292YAR1"/>
<feature type="domain" description="Mur ligase central" evidence="8">
    <location>
        <begin position="89"/>
        <end position="218"/>
    </location>
</feature>
<evidence type="ECO:0000259" key="8">
    <source>
        <dbReference type="Pfam" id="PF08245"/>
    </source>
</evidence>
<dbReference type="GO" id="GO:0008764">
    <property type="term" value="F:UDP-N-acetylmuramoylalanine-D-glutamate ligase activity"/>
    <property type="evidence" value="ECO:0007669"/>
    <property type="project" value="UniProtKB-UniRule"/>
</dbReference>
<keyword evidence="4 7" id="KW-0436">Ligase</keyword>
<dbReference type="Pfam" id="PF08245">
    <property type="entry name" value="Mur_ligase_M"/>
    <property type="match status" value="1"/>
</dbReference>
<dbReference type="GO" id="GO:0008360">
    <property type="term" value="P:regulation of cell shape"/>
    <property type="evidence" value="ECO:0007669"/>
    <property type="project" value="UniProtKB-KW"/>
</dbReference>
<dbReference type="EC" id="6.3.2.9" evidence="7"/>
<evidence type="ECO:0000256" key="6">
    <source>
        <dbReference type="ARBA" id="ARBA00022840"/>
    </source>
</evidence>
<comment type="function">
    <text evidence="7">Cell wall formation. Catalyzes the addition of glutamate to the nucleotide precursor UDP-N-acetylmuramoyl-L-alanine (UMA).</text>
</comment>
<keyword evidence="5 7" id="KW-0547">Nucleotide-binding</keyword>
<dbReference type="SUPFAM" id="SSF53623">
    <property type="entry name" value="MurD-like peptide ligases, catalytic domain"/>
    <property type="match status" value="1"/>
</dbReference>
<keyword evidence="7" id="KW-0132">Cell division</keyword>
<dbReference type="InterPro" id="IPR013221">
    <property type="entry name" value="Mur_ligase_cen"/>
</dbReference>
<comment type="similarity">
    <text evidence="7">Belongs to the MurCDEF family.</text>
</comment>
<gene>
    <name evidence="7" type="primary">murD</name>
    <name evidence="9" type="ORF">LNAT_P0452</name>
</gene>
<reference evidence="9 10" key="1">
    <citation type="journal article" date="2017" name="Syst. Appl. Microbiol.">
        <title>Lebetimonas natsushimae sp. nov., a novel strictly anaerobic, moderately thermophilic chemoautotroph isolated from a deep-sea hydrothermal vent polychaete nest in the Mid-Okinawa Trough.</title>
        <authorList>
            <person name="Nagata R."/>
            <person name="Takaki Y."/>
            <person name="Tame A."/>
            <person name="Nunoura T."/>
            <person name="Muto H."/>
            <person name="Mino S."/>
            <person name="Sawayama S."/>
            <person name="Takai K."/>
            <person name="Nakagawa S."/>
        </authorList>
    </citation>
    <scope>NUCLEOTIDE SEQUENCE [LARGE SCALE GENOMIC DNA]</scope>
    <source>
        <strain evidence="9 10">HS1857</strain>
    </source>
</reference>